<protein>
    <submittedName>
        <fullName evidence="7">Amino acid permease</fullName>
    </submittedName>
</protein>
<reference evidence="7" key="1">
    <citation type="submission" date="2020-07" db="EMBL/GenBank/DDBJ databases">
        <title>Genome sequences of bacteria associated with the marine, planktonic diatom Thalassiosira profunda strain ECT2AJA-044.</title>
        <authorList>
            <person name="Gargas C.B."/>
            <person name="Roberts W.R."/>
            <person name="Alverson A.J."/>
        </authorList>
    </citation>
    <scope>NUCLEOTIDE SEQUENCE</scope>
    <source>
        <strain evidence="7">ECT2AJA-044</strain>
    </source>
</reference>
<dbReference type="AlphaFoldDB" id="A0A975ER41"/>
<dbReference type="GO" id="GO:0015171">
    <property type="term" value="F:amino acid transmembrane transporter activity"/>
    <property type="evidence" value="ECO:0007669"/>
    <property type="project" value="TreeGrafter"/>
</dbReference>
<dbReference type="InterPro" id="IPR002293">
    <property type="entry name" value="AA/rel_permease1"/>
</dbReference>
<organism evidence="7 8">
    <name type="scientific">Cognatishimia activa</name>
    <dbReference type="NCBI Taxonomy" id="1715691"/>
    <lineage>
        <taxon>Bacteria</taxon>
        <taxon>Pseudomonadati</taxon>
        <taxon>Pseudomonadota</taxon>
        <taxon>Alphaproteobacteria</taxon>
        <taxon>Rhodobacterales</taxon>
        <taxon>Paracoccaceae</taxon>
        <taxon>Cognatishimia</taxon>
    </lineage>
</organism>
<keyword evidence="5 6" id="KW-0472">Membrane</keyword>
<dbReference type="GO" id="GO:0016020">
    <property type="term" value="C:membrane"/>
    <property type="evidence" value="ECO:0007669"/>
    <property type="project" value="UniProtKB-SubCell"/>
</dbReference>
<feature type="transmembrane region" description="Helical" evidence="6">
    <location>
        <begin position="310"/>
        <end position="330"/>
    </location>
</feature>
<dbReference type="PANTHER" id="PTHR43243">
    <property type="entry name" value="INNER MEMBRANE TRANSPORTER YGJI-RELATED"/>
    <property type="match status" value="1"/>
</dbReference>
<evidence type="ECO:0000256" key="2">
    <source>
        <dbReference type="ARBA" id="ARBA00022448"/>
    </source>
</evidence>
<dbReference type="RefSeq" id="WP_209357023.1">
    <property type="nucleotide sequence ID" value="NZ_CP060010.1"/>
</dbReference>
<feature type="transmembrane region" description="Helical" evidence="6">
    <location>
        <begin position="336"/>
        <end position="353"/>
    </location>
</feature>
<evidence type="ECO:0000256" key="6">
    <source>
        <dbReference type="SAM" id="Phobius"/>
    </source>
</evidence>
<dbReference type="KEGG" id="cact:HZ995_02005"/>
<dbReference type="PANTHER" id="PTHR43243:SF4">
    <property type="entry name" value="CATIONIC AMINO ACID TRANSPORTER 4"/>
    <property type="match status" value="1"/>
</dbReference>
<feature type="transmembrane region" description="Helical" evidence="6">
    <location>
        <begin position="28"/>
        <end position="50"/>
    </location>
</feature>
<evidence type="ECO:0000256" key="5">
    <source>
        <dbReference type="ARBA" id="ARBA00023136"/>
    </source>
</evidence>
<feature type="transmembrane region" description="Helical" evidence="6">
    <location>
        <begin position="134"/>
        <end position="154"/>
    </location>
</feature>
<name>A0A975ER41_9RHOB</name>
<gene>
    <name evidence="7" type="ORF">HZ995_02005</name>
</gene>
<evidence type="ECO:0000256" key="3">
    <source>
        <dbReference type="ARBA" id="ARBA00022692"/>
    </source>
</evidence>
<dbReference type="PIRSF" id="PIRSF006060">
    <property type="entry name" value="AA_transporter"/>
    <property type="match status" value="1"/>
</dbReference>
<evidence type="ECO:0000313" key="7">
    <source>
        <dbReference type="EMBL" id="QTN36322.1"/>
    </source>
</evidence>
<dbReference type="Gene3D" id="1.20.1740.10">
    <property type="entry name" value="Amino acid/polyamine transporter I"/>
    <property type="match status" value="1"/>
</dbReference>
<evidence type="ECO:0000313" key="8">
    <source>
        <dbReference type="Proteomes" id="UP000665026"/>
    </source>
</evidence>
<feature type="transmembrane region" description="Helical" evidence="6">
    <location>
        <begin position="174"/>
        <end position="192"/>
    </location>
</feature>
<feature type="transmembrane region" description="Helical" evidence="6">
    <location>
        <begin position="365"/>
        <end position="386"/>
    </location>
</feature>
<keyword evidence="4 6" id="KW-1133">Transmembrane helix</keyword>
<feature type="transmembrane region" description="Helical" evidence="6">
    <location>
        <begin position="260"/>
        <end position="289"/>
    </location>
</feature>
<keyword evidence="3 6" id="KW-0812">Transmembrane</keyword>
<dbReference type="Pfam" id="PF13520">
    <property type="entry name" value="AA_permease_2"/>
    <property type="match status" value="1"/>
</dbReference>
<feature type="transmembrane region" description="Helical" evidence="6">
    <location>
        <begin position="213"/>
        <end position="240"/>
    </location>
</feature>
<evidence type="ECO:0000256" key="1">
    <source>
        <dbReference type="ARBA" id="ARBA00004141"/>
    </source>
</evidence>
<feature type="transmembrane region" description="Helical" evidence="6">
    <location>
        <begin position="106"/>
        <end position="127"/>
    </location>
</feature>
<dbReference type="EMBL" id="CP060010">
    <property type="protein sequence ID" value="QTN36322.1"/>
    <property type="molecule type" value="Genomic_DNA"/>
</dbReference>
<feature type="transmembrane region" description="Helical" evidence="6">
    <location>
        <begin position="71"/>
        <end position="100"/>
    </location>
</feature>
<accession>A0A975ER41</accession>
<sequence>MTLYGLGVTVGAGIYVLAGATATEAGAHAPISFIVAAFVVAFTALSYAELCIRYPVSGGEAAYVEAGFSRAWLTTGVGLSVALSGIVSAAAVSLGAAAYLGQFVALPQPVLVTFIVAAMGLIAFWGISQSVATAAVITVIEILGLVFVIGWGMLLTDKQGVEFGEIFSPTGIEPWLGIGSASVLAFFAFVGFEDIANVAEEVKEPRQTMPRAILLTLVIATVLYLGTMVTVLMAVPISRLSESSAPLMLVFDGSDDRYKIAFGALAVVATVNGVLIQIIMASRIIYGLADRSFLPEIFARVSAKTRTPSIATFCVVFLILFLGQALPIAALAERTSQIVLFVFIAVNLSLLRIKRQPMARNYGFSVPKVVPLVGVATSVGMLVISIV</sequence>
<dbReference type="Proteomes" id="UP000665026">
    <property type="component" value="Chromosome"/>
</dbReference>
<comment type="subcellular location">
    <subcellularLocation>
        <location evidence="1">Membrane</location>
        <topology evidence="1">Multi-pass membrane protein</topology>
    </subcellularLocation>
</comment>
<evidence type="ECO:0000256" key="4">
    <source>
        <dbReference type="ARBA" id="ARBA00022989"/>
    </source>
</evidence>
<proteinExistence type="predicted"/>
<keyword evidence="2" id="KW-0813">Transport</keyword>